<dbReference type="EMBL" id="AP027142">
    <property type="protein sequence ID" value="BDV34672.1"/>
    <property type="molecule type" value="Genomic_DNA"/>
</dbReference>
<name>A0ABN6VIB6_9HYPH</name>
<feature type="compositionally biased region" description="Basic and acidic residues" evidence="1">
    <location>
        <begin position="12"/>
        <end position="28"/>
    </location>
</feature>
<evidence type="ECO:0000313" key="2">
    <source>
        <dbReference type="EMBL" id="BDV34672.1"/>
    </source>
</evidence>
<dbReference type="Proteomes" id="UP001317629">
    <property type="component" value="Chromosome"/>
</dbReference>
<sequence>MREGEEAPDGDGCGRRGEKGERQGDFDQERKELAFADDVDAFHTPDASTIAIGCYWAPVGIINRKTETRHGLISQV</sequence>
<protein>
    <submittedName>
        <fullName evidence="2">Uncharacterized protein</fullName>
    </submittedName>
</protein>
<evidence type="ECO:0000313" key="3">
    <source>
        <dbReference type="Proteomes" id="UP001317629"/>
    </source>
</evidence>
<feature type="region of interest" description="Disordered" evidence="1">
    <location>
        <begin position="1"/>
        <end position="28"/>
    </location>
</feature>
<proteinExistence type="predicted"/>
<reference evidence="2 3" key="1">
    <citation type="journal article" date="2023" name="Int. J. Syst. Evol. Microbiol.">
        <title>Methylocystis iwaonis sp. nov., a type II methane-oxidizing bacterium from surface soil of a rice paddy field in Japan, and emended description of the genus Methylocystis (ex Whittenbury et al. 1970) Bowman et al. 1993.</title>
        <authorList>
            <person name="Kaise H."/>
            <person name="Sawadogo J.B."/>
            <person name="Alam M.S."/>
            <person name="Ueno C."/>
            <person name="Dianou D."/>
            <person name="Shinjo R."/>
            <person name="Asakawa S."/>
        </authorList>
    </citation>
    <scope>NUCLEOTIDE SEQUENCE [LARGE SCALE GENOMIC DNA]</scope>
    <source>
        <strain evidence="2 3">SS37A-Re</strain>
    </source>
</reference>
<evidence type="ECO:0000256" key="1">
    <source>
        <dbReference type="SAM" id="MobiDB-lite"/>
    </source>
</evidence>
<accession>A0ABN6VIB6</accession>
<keyword evidence="3" id="KW-1185">Reference proteome</keyword>
<organism evidence="2 3">
    <name type="scientific">Methylocystis iwaonis</name>
    <dbReference type="NCBI Taxonomy" id="2885079"/>
    <lineage>
        <taxon>Bacteria</taxon>
        <taxon>Pseudomonadati</taxon>
        <taxon>Pseudomonadota</taxon>
        <taxon>Alphaproteobacteria</taxon>
        <taxon>Hyphomicrobiales</taxon>
        <taxon>Methylocystaceae</taxon>
        <taxon>Methylocystis</taxon>
    </lineage>
</organism>
<gene>
    <name evidence="2" type="ORF">SS37A_22010</name>
</gene>